<keyword evidence="4" id="KW-1185">Reference proteome</keyword>
<accession>A0A7X6BIR7</accession>
<dbReference type="GeneID" id="86893272"/>
<protein>
    <submittedName>
        <fullName evidence="2">DUF4843 domain-containing protein</fullName>
    </submittedName>
</protein>
<reference evidence="1 3" key="2">
    <citation type="submission" date="2020-03" db="EMBL/GenBank/DDBJ databases">
        <title>Genomic Encyclopedia of Type Strains, Phase IV (KMG-IV): sequencing the most valuable type-strain genomes for metagenomic binning, comparative biology and taxonomic classification.</title>
        <authorList>
            <person name="Goeker M."/>
        </authorList>
    </citation>
    <scope>NUCLEOTIDE SEQUENCE [LARGE SCALE GENOMIC DNA]</scope>
    <source>
        <strain evidence="1 3">DSM 105722</strain>
    </source>
</reference>
<evidence type="ECO:0000313" key="4">
    <source>
        <dbReference type="Proteomes" id="UP001302374"/>
    </source>
</evidence>
<reference evidence="2 4" key="1">
    <citation type="submission" date="2019-09" db="EMBL/GenBank/DDBJ databases">
        <title>Butyricimonas paravirosa DSM 105722 (=214-4 = JCM 18677 = CCUG 65563).</title>
        <authorList>
            <person name="Le Roy T."/>
            <person name="Cani P.D."/>
        </authorList>
    </citation>
    <scope>NUCLEOTIDE SEQUENCE [LARGE SCALE GENOMIC DNA]</scope>
    <source>
        <strain evidence="2 4">DSM 105722</strain>
    </source>
</reference>
<proteinExistence type="predicted"/>
<sequence>MKWKNILLIVGLGFVASACEKQDSSIFTTDDAGIYFQMVTMSIYGTTTEYYTDSLSSSFASVRASAKSAVLAATVRTMGKVADYDRPFKVVVDKEGSTAVEGEHYEIDLDTLVVRAGESSARVRVRFFRTADLMKRTIRLVLRLEDNEYFKCYFPEYKNTNAYSSTGVMIHGNLFAFSVSEMYTEPGYWTDFGTEFFGNWTPEKYVVVNSVCGLTPTDWSGAGYAGAKVQYGRFNFFALAVQKYLQEQADAGTPELDSDGEYMQLDPSYSVDYSRYE</sequence>
<dbReference type="EMBL" id="CP043839">
    <property type="protein sequence ID" value="WOF14083.1"/>
    <property type="molecule type" value="Genomic_DNA"/>
</dbReference>
<dbReference type="Pfam" id="PF16132">
    <property type="entry name" value="DUF4843"/>
    <property type="match status" value="1"/>
</dbReference>
<gene>
    <name evidence="2" type="ORF">F1644_18215</name>
    <name evidence="1" type="ORF">GGR15_000418</name>
</gene>
<name>A0A7X6BIR7_9BACT</name>
<evidence type="ECO:0000313" key="2">
    <source>
        <dbReference type="EMBL" id="WOF14083.1"/>
    </source>
</evidence>
<dbReference type="PROSITE" id="PS51257">
    <property type="entry name" value="PROKAR_LIPOPROTEIN"/>
    <property type="match status" value="1"/>
</dbReference>
<dbReference type="InterPro" id="IPR032299">
    <property type="entry name" value="DUF4843"/>
</dbReference>
<organism evidence="1 3">
    <name type="scientific">Butyricimonas paravirosa</name>
    <dbReference type="NCBI Taxonomy" id="1472417"/>
    <lineage>
        <taxon>Bacteria</taxon>
        <taxon>Pseudomonadati</taxon>
        <taxon>Bacteroidota</taxon>
        <taxon>Bacteroidia</taxon>
        <taxon>Bacteroidales</taxon>
        <taxon>Odoribacteraceae</taxon>
        <taxon>Butyricimonas</taxon>
    </lineage>
</organism>
<evidence type="ECO:0000313" key="1">
    <source>
        <dbReference type="EMBL" id="NJC16813.1"/>
    </source>
</evidence>
<dbReference type="RefSeq" id="WP_118304322.1">
    <property type="nucleotide sequence ID" value="NZ_BMPA01000002.1"/>
</dbReference>
<dbReference type="Proteomes" id="UP000576368">
    <property type="component" value="Unassembled WGS sequence"/>
</dbReference>
<dbReference type="Proteomes" id="UP001302374">
    <property type="component" value="Chromosome"/>
</dbReference>
<evidence type="ECO:0000313" key="3">
    <source>
        <dbReference type="Proteomes" id="UP000576368"/>
    </source>
</evidence>
<dbReference type="AlphaFoldDB" id="A0A7X6BIR7"/>
<dbReference type="EMBL" id="JAATLI010000002">
    <property type="protein sequence ID" value="NJC16813.1"/>
    <property type="molecule type" value="Genomic_DNA"/>
</dbReference>